<gene>
    <name evidence="2" type="ORF">PCOR1329_LOCUS83818</name>
</gene>
<evidence type="ECO:0000256" key="1">
    <source>
        <dbReference type="SAM" id="SignalP"/>
    </source>
</evidence>
<comment type="caution">
    <text evidence="2">The sequence shown here is derived from an EMBL/GenBank/DDBJ whole genome shotgun (WGS) entry which is preliminary data.</text>
</comment>
<name>A0ABN9Y9L7_9DINO</name>
<evidence type="ECO:0000313" key="2">
    <source>
        <dbReference type="EMBL" id="CAK0909384.1"/>
    </source>
</evidence>
<organism evidence="2 3">
    <name type="scientific">Prorocentrum cordatum</name>
    <dbReference type="NCBI Taxonomy" id="2364126"/>
    <lineage>
        <taxon>Eukaryota</taxon>
        <taxon>Sar</taxon>
        <taxon>Alveolata</taxon>
        <taxon>Dinophyceae</taxon>
        <taxon>Prorocentrales</taxon>
        <taxon>Prorocentraceae</taxon>
        <taxon>Prorocentrum</taxon>
    </lineage>
</organism>
<keyword evidence="3" id="KW-1185">Reference proteome</keyword>
<feature type="signal peptide" evidence="1">
    <location>
        <begin position="1"/>
        <end position="20"/>
    </location>
</feature>
<reference evidence="2" key="1">
    <citation type="submission" date="2023-10" db="EMBL/GenBank/DDBJ databases">
        <authorList>
            <person name="Chen Y."/>
            <person name="Shah S."/>
            <person name="Dougan E. K."/>
            <person name="Thang M."/>
            <person name="Chan C."/>
        </authorList>
    </citation>
    <scope>NUCLEOTIDE SEQUENCE [LARGE SCALE GENOMIC DNA]</scope>
</reference>
<proteinExistence type="predicted"/>
<accession>A0ABN9Y9L7</accession>
<dbReference type="Proteomes" id="UP001189429">
    <property type="component" value="Unassembled WGS sequence"/>
</dbReference>
<feature type="non-terminal residue" evidence="2">
    <location>
        <position position="189"/>
    </location>
</feature>
<sequence length="189" mass="20784">MPRGPPWSFLSAATRLQALSLLVLLLAPKLPKWKPNPPGWRLAPCFRRVGVRCVFVFLLLLALPPSVFHPIPLVRPQVTEGEVEGKPCEIAEWRIGHLPSKLKGCMGKALVSPPFTAAGHEDVRLMVFPEGKDAAKGPRSKRQKELYAKKVSEGPLDGCLKMKFVPEDGSLVLEYYLSVGSERPVGAAR</sequence>
<feature type="chain" id="PRO_5045705815" evidence="1">
    <location>
        <begin position="21"/>
        <end position="189"/>
    </location>
</feature>
<protein>
    <submittedName>
        <fullName evidence="2">Uncharacterized protein</fullName>
    </submittedName>
</protein>
<keyword evidence="1" id="KW-0732">Signal</keyword>
<dbReference type="EMBL" id="CAUYUJ010022184">
    <property type="protein sequence ID" value="CAK0909384.1"/>
    <property type="molecule type" value="Genomic_DNA"/>
</dbReference>
<evidence type="ECO:0000313" key="3">
    <source>
        <dbReference type="Proteomes" id="UP001189429"/>
    </source>
</evidence>